<feature type="region of interest" description="Disordered" evidence="3">
    <location>
        <begin position="2222"/>
        <end position="2244"/>
    </location>
</feature>
<feature type="compositionally biased region" description="Basic and acidic residues" evidence="3">
    <location>
        <begin position="3330"/>
        <end position="3342"/>
    </location>
</feature>
<gene>
    <name evidence="5" type="ORF">ESP62_007545</name>
</gene>
<comment type="caution">
    <text evidence="5">The sequence shown here is derived from an EMBL/GenBank/DDBJ whole genome shotgun (WGS) entry which is preliminary data.</text>
</comment>
<dbReference type="EMBL" id="SDPP02000002">
    <property type="protein sequence ID" value="KAA1378225.1"/>
    <property type="molecule type" value="Genomic_DNA"/>
</dbReference>
<organism evidence="5 6">
    <name type="scientific">Aeromicrobium fastidiosum</name>
    <dbReference type="NCBI Taxonomy" id="52699"/>
    <lineage>
        <taxon>Bacteria</taxon>
        <taxon>Bacillati</taxon>
        <taxon>Actinomycetota</taxon>
        <taxon>Actinomycetes</taxon>
        <taxon>Propionibacteriales</taxon>
        <taxon>Nocardioidaceae</taxon>
        <taxon>Aeromicrobium</taxon>
    </lineage>
</organism>
<dbReference type="SUPFAM" id="SSF51120">
    <property type="entry name" value="beta-Roll"/>
    <property type="match status" value="7"/>
</dbReference>
<dbReference type="GO" id="GO:0005509">
    <property type="term" value="F:calcium ion binding"/>
    <property type="evidence" value="ECO:0007669"/>
    <property type="project" value="InterPro"/>
</dbReference>
<name>A0A641APQ2_9ACTN</name>
<keyword evidence="6" id="KW-1185">Reference proteome</keyword>
<protein>
    <recommendedName>
        <fullName evidence="7">Calcium-binding protein</fullName>
    </recommendedName>
</protein>
<feature type="signal peptide" evidence="4">
    <location>
        <begin position="1"/>
        <end position="36"/>
    </location>
</feature>
<feature type="region of interest" description="Disordered" evidence="3">
    <location>
        <begin position="2761"/>
        <end position="2790"/>
    </location>
</feature>
<dbReference type="InterPro" id="IPR018511">
    <property type="entry name" value="Hemolysin-typ_Ca-bd_CS"/>
</dbReference>
<evidence type="ECO:0000256" key="3">
    <source>
        <dbReference type="SAM" id="MobiDB-lite"/>
    </source>
</evidence>
<evidence type="ECO:0000313" key="5">
    <source>
        <dbReference type="EMBL" id="KAA1378225.1"/>
    </source>
</evidence>
<dbReference type="Proteomes" id="UP001515100">
    <property type="component" value="Unassembled WGS sequence"/>
</dbReference>
<feature type="compositionally biased region" description="Low complexity" evidence="3">
    <location>
        <begin position="2901"/>
        <end position="2913"/>
    </location>
</feature>
<feature type="region of interest" description="Disordered" evidence="3">
    <location>
        <begin position="3116"/>
        <end position="3154"/>
    </location>
</feature>
<feature type="chain" id="PRO_5024927867" description="Calcium-binding protein" evidence="4">
    <location>
        <begin position="37"/>
        <end position="3414"/>
    </location>
</feature>
<dbReference type="Pfam" id="PF00353">
    <property type="entry name" value="HemolysinCabind"/>
    <property type="match status" value="17"/>
</dbReference>
<dbReference type="OrthoDB" id="3738669at2"/>
<reference evidence="5" key="1">
    <citation type="submission" date="2019-09" db="EMBL/GenBank/DDBJ databases">
        <authorList>
            <person name="Li J."/>
        </authorList>
    </citation>
    <scope>NUCLEOTIDE SEQUENCE [LARGE SCALE GENOMIC DNA]</scope>
    <source>
        <strain evidence="5">NRBC 14897</strain>
    </source>
</reference>
<evidence type="ECO:0000256" key="2">
    <source>
        <dbReference type="ARBA" id="ARBA00022525"/>
    </source>
</evidence>
<keyword evidence="4" id="KW-0732">Signal</keyword>
<keyword evidence="2" id="KW-0964">Secreted</keyword>
<feature type="compositionally biased region" description="Gly residues" evidence="3">
    <location>
        <begin position="2853"/>
        <end position="2863"/>
    </location>
</feature>
<feature type="region of interest" description="Disordered" evidence="3">
    <location>
        <begin position="2055"/>
        <end position="2129"/>
    </location>
</feature>
<dbReference type="InterPro" id="IPR011049">
    <property type="entry name" value="Serralysin-like_metalloprot_C"/>
</dbReference>
<dbReference type="RefSeq" id="WP_129183086.1">
    <property type="nucleotide sequence ID" value="NZ_JAGIOG010000001.1"/>
</dbReference>
<evidence type="ECO:0000256" key="1">
    <source>
        <dbReference type="ARBA" id="ARBA00004613"/>
    </source>
</evidence>
<dbReference type="GO" id="GO:0005576">
    <property type="term" value="C:extracellular region"/>
    <property type="evidence" value="ECO:0007669"/>
    <property type="project" value="UniProtKB-SubCell"/>
</dbReference>
<feature type="compositionally biased region" description="Acidic residues" evidence="3">
    <location>
        <begin position="2056"/>
        <end position="2070"/>
    </location>
</feature>
<feature type="region of interest" description="Disordered" evidence="3">
    <location>
        <begin position="3305"/>
        <end position="3342"/>
    </location>
</feature>
<dbReference type="PRINTS" id="PR00313">
    <property type="entry name" value="CABNDNGRPT"/>
</dbReference>
<dbReference type="PANTHER" id="PTHR38340:SF1">
    <property type="entry name" value="S-LAYER PROTEIN"/>
    <property type="match status" value="1"/>
</dbReference>
<feature type="region of interest" description="Disordered" evidence="3">
    <location>
        <begin position="2845"/>
        <end position="2954"/>
    </location>
</feature>
<proteinExistence type="predicted"/>
<comment type="subcellular location">
    <subcellularLocation>
        <location evidence="1">Secreted</location>
    </subcellularLocation>
</comment>
<sequence length="3414" mass="348069">MSLRPLVFTTRRTAGIASVAALSLLVPLMGPSPAVAAGEPDDVRDVRIGLIKLGGALAGAAEQPALSDDLPLTDTSVRDLLSLDTVIGTLVTDALSAKGDTTLDTIDEAFPKDGPLVVEEVDAKDRLPGAPANSREWTMKVSLKASRKTAMTYQKDELEFGTARLGGDLAASLDGTIRFRYDPDEKLALRNFAVVGTSELTTHVWSREAGKKDGGPEKVDVPDFTAVDGFIQLDGSGEAKVDSSTVLSLRDPNGRGQITTEDLEFSAASELFQTTQAPGADDIAIDLDLSTSMDDSATGTVKVGTRAKVKDGETQPTYAAPVVDRSATLKDLTSLTRVQAMSGFTQYASAVQSVEASVDQQFPLVDLSLTDLYSPAQQLQDLITEQATATIVCGAADTSPPSGAPQPGEARYCQAVTAGFVPASGEKITWESPDKGVDIAADSTGRTGTVGTSPTKNVKVTGGDGFPTLRVTFTSEDGKERVARSAVRSIQALGDAIKQLGLDGEVVYDPTKQALEIKVRDDEDDDKGGTYPTGGNGNLAPLTGLTGLCQAIKGSNPRLCSPTGEQPNGTVVVPQEGEATVKVGSRTFDADFGIGLVKPTPAVEGQPVQADPTYYLVPGDDGRVYEIDDASASLGTDAKLGARIGFLSVDVDVTSYSVSQSGKAASVKVPTSTVPLPSKGEIDDAVTLSDLLDPSLKATLQRGLTAKADLTVKDTAQDSSGKRPIGADGTVKAEWTSLLTGSLPKVETGGGFDKLRLLDIVPARQATMGDGSADGVIQDPTADFLKQFGLTSGMTAAERTVTRPLYDLGTTEASSVVCTQFVVSSPTKLECQQGPLSKAGVVGKGHPYVIEGDPDALRDVVMEDLAGVLNSFTTAGPEVGADKTFPLVDLRPTDISAARDSLGATIRAIQDTIDAGELAKQQSVSSLQSFRSTFEKQLKGSVEGEDVAVPGSAKIGFALKGNRLELETSLDTTGTRDATMKVATGNSEVKVYSSTADDKDVPATLPVDVESGATFALGIDLADASSQVRGDTAVTEKITKISGDADRMANVRKTLGAKATDYGSARVTSGPDSDVRVGIDVQAATGADGTKDDWSDLAALPQKLTQKRSVAGSGLACVDGSGKDPKIAACLRLPIDSTPAIATVEVDLAADQSSGGKGGSVAAKPIAYRFLAEGLSKLNLTLADALDGDLAGTEDGPLSLPVVGIDLDGSADVPKDVETYVSAVRSKLSPVEKAVAETASITDLDTELAKAITAVSTQLGAGTNKITTSNKAFVYLCAGGVVCDPKTKKVSDIQQISVPVTLEGALGEKDVPFRAGPAGSTIITDRSARAEATWKLDVTVGIGRGTGPFVKLPAVDPAKPLLDIDLTARLQKNSTTACHEWSRSDEWKTKVGDGSGSGLSNLSVSDYSAGSDNRCIDAFVGKFPSVLVDRPKSDGTAGTFLKTSIAVDVEAPAGTTDGIVYAPTLADKVPAFTTTATGTGGLSTYFESFASKAGFFDVLGTIDQVWKDGVYEDVKYGLLRLDVGTLNKAVFPGFKKALAWTAPLNPVVEQLSKPIPVVTNLSELVGQGPTSLLTLLQKKNTPINLIVNLLQMQNVIAGEPDEKAVDLVEIGGSGLQGFKVEPYKQGLGTKCTEKGTANGKPFKRVTDGKVSPGKVTSGRCKPGTITKLKQLKDGKEPEKDPAGLKIDKTITRTPYLSLPSVSLPVLQDTSQIFGLLQDTGDATMLYVDLGHAGVAGSITRKFGPFAVGPIPLTASIGGTVTLDGRFAFGFDTRGLSRKIEALDTGSIAGFDALYADGKKLSVFSDGFYIDDLEKGVDVPEIKLSFMVQAGAAISIGIVEAGISGGATLDLSLDAFDPNGDGKIYTDEFAAASNGPGCAFNVSSGISFFLQFYFAIEFVFYTFQKQFDIVRSPRYSLFDFNCKPETPVLAVKGTLDGKESLVLTMGDIADSKRNGFKGDVAEKYTVRQVGVPDSKGDVLMQVTAFNLTQNYVVPKGTPVVANAGTGSDTVRLYAMPAVTTDADGDPVLLGPADDGYVPPTFDSRAVISGGLAADTIETSDGDDIVDGDEGNDTIRGGGGDDTLRGGTDADQVDGGQGTDTLEGGAGDDRVNGGAGADDVRGDDGDDSLEGGVGASRLAMFDVTSANDIRPLLDAGDLVVGGNGADTINGGDGSDVVVGGAYSGKAAFTAKDKVTVDAQDADKKLLRVDVNDIATVALPSDEQVRTQCADPGEDGETGPDVVSGGADRDIVIGGAGGDDMSGGAGADTLCGRGGDDLLQGDGSAVELDEQGDDLIGGGPGRDRIYGAGGRDTLRGGADDDLIRGGVANDDLAGGAGSDLLLGESGTDTVMGDAAAGETAIEAVTADSDPKASGRLIACSMSSSVVGGRIDLDGDLSGTNVTGDTGQLEGMSVETGLVQAPNGGTYTGIVGDIVFIDGKVDVNGDGKIQARTSSALGDTGSVPLAGITGAMGNGDCILGGDEVDTTLDGGVGADYLDAGAGDDTGVRGGDGDDLVRGGAGDDTVLGDAGDDLVAGDGGADILYGNADADVLRGGSGKDLLAGGSSTADATDGADEVLGDGQDDVVLGGNATLSRTAIAETAISGTGVTLLDTPSAKGLDDKVYGGAGNDWVFAQDGDDEAYGGPGTDVVEGGPGADLVRGDDQADLLVGGSSTTGAVTTDRTATGVPDGGDTVVGDQGVDGADGSDVMVGDNARLQLSTDVRERWKRVRSDVEVELFDEAGASAPDADVSGADTLVGDGEADLVFGQGGNDTVRAGSGDDAVEGGAGADDVSGNAGNDALLGGSWTAGTADAGDDLKGGDGDDVLLGDNGRSADLYQLFVQLHDAPAAGKAPAAGTSGGDTLAGGAGDDRLFGQSGGDTIVGDAGVDALEGGEGRDVMDGGAGDDTLTGGSSSGDGRIVPDRSGAGQLDTGDVLTGGTGDDVVAGDNARLDTTGGTRADGTSLRSVLLFDLATARQKAPGGSSGDDVVTAGEGRDLVFGQGGGDSLAGGLGDDYLEGNDGADALDGGTGEDDLVGGGSSRTGAVITTSGPVVDRLLTAPGKLTDVSASGLLDGNDTLTGGDERDVLLGDNGRITRGGPPAVLSGGASGPHTVRKVAMADKQPGVWSGSDQLSGGSGDDDLYGQFDNTRTRRPGQAFAGLPSVPGDVLLGGLGDDALIGDQGVDVPTPAKSLGSVNRTLKDKKSFVREFVRPRGSLVRVVTMTHSRQGGDDVILGEGGSDSIHAGAGKDVVNAGADGDVVFGADGADALWGGTGHDRVFGGEGRDLLDIKRRGSHSALWRAVAPVEDTDTRRRTTNGSDLLYGGSGADGLQADEGDRSRTRKGQGDRLIDWSSRASAFKVCRTGRGTGKVMDEPSSSMSSTLRELARASGSVGSAELALPVRERITKYPGRPGFVCER</sequence>
<evidence type="ECO:0008006" key="7">
    <source>
        <dbReference type="Google" id="ProtNLM"/>
    </source>
</evidence>
<dbReference type="PROSITE" id="PS00330">
    <property type="entry name" value="HEMOLYSIN_CALCIUM"/>
    <property type="match status" value="4"/>
</dbReference>
<dbReference type="InterPro" id="IPR001343">
    <property type="entry name" value="Hemolysn_Ca-bd"/>
</dbReference>
<dbReference type="Gene3D" id="2.150.10.10">
    <property type="entry name" value="Serralysin-like metalloprotease, C-terminal"/>
    <property type="match status" value="7"/>
</dbReference>
<evidence type="ECO:0000256" key="4">
    <source>
        <dbReference type="SAM" id="SignalP"/>
    </source>
</evidence>
<dbReference type="InterPro" id="IPR050557">
    <property type="entry name" value="RTX_toxin/Mannuronan_C5-epim"/>
</dbReference>
<evidence type="ECO:0000313" key="6">
    <source>
        <dbReference type="Proteomes" id="UP001515100"/>
    </source>
</evidence>
<feature type="region of interest" description="Disordered" evidence="3">
    <location>
        <begin position="2666"/>
        <end position="2687"/>
    </location>
</feature>
<accession>A0A641APQ2</accession>
<dbReference type="PANTHER" id="PTHR38340">
    <property type="entry name" value="S-LAYER PROTEIN"/>
    <property type="match status" value="1"/>
</dbReference>